<dbReference type="AlphaFoldDB" id="A0A1N6T862"/>
<feature type="domain" description="Outer membrane protein beta-barrel" evidence="1">
    <location>
        <begin position="8"/>
        <end position="197"/>
    </location>
</feature>
<proteinExistence type="predicted"/>
<gene>
    <name evidence="2" type="ORF">SAMN05421545_0162</name>
</gene>
<organism evidence="2 3">
    <name type="scientific">Pontibacter lucknowensis</name>
    <dbReference type="NCBI Taxonomy" id="1077936"/>
    <lineage>
        <taxon>Bacteria</taxon>
        <taxon>Pseudomonadati</taxon>
        <taxon>Bacteroidota</taxon>
        <taxon>Cytophagia</taxon>
        <taxon>Cytophagales</taxon>
        <taxon>Hymenobacteraceae</taxon>
        <taxon>Pontibacter</taxon>
    </lineage>
</organism>
<dbReference type="RefSeq" id="WP_234986258.1">
    <property type="nucleotide sequence ID" value="NZ_FTNM01000001.1"/>
</dbReference>
<accession>A0A1N6T862</accession>
<dbReference type="STRING" id="1077936.SAMN05421545_0162"/>
<evidence type="ECO:0000313" key="2">
    <source>
        <dbReference type="EMBL" id="SIQ49306.1"/>
    </source>
</evidence>
<protein>
    <submittedName>
        <fullName evidence="2">Probable protein-translocating porin PorT</fullName>
    </submittedName>
</protein>
<keyword evidence="3" id="KW-1185">Reference proteome</keyword>
<dbReference type="InterPro" id="IPR025665">
    <property type="entry name" value="Beta-barrel_OMP_2"/>
</dbReference>
<dbReference type="EMBL" id="FTNM01000001">
    <property type="protein sequence ID" value="SIQ49306.1"/>
    <property type="molecule type" value="Genomic_DNA"/>
</dbReference>
<sequence length="225" mass="25665">MAGTTQVQAQNQKVMGENKPGYDEKRIHYGFYLGMSYSKYYIEHSQAYVDQITNGTKVNTMNSLGFYPGLVLNVRLFEYLDARFVPGVGFYGRSIDFERNVEGEEGGNFDNTTFASPVIELPLLLKYRAKRRGNFRMYMVGGVKASRMLGNTTHTQNGNLLQVNRNDLSIEYGVGLDIFYPFFKFAPELRYSHGLMDQKSTAGGEYSPLIDRMTTRNVSLIFHFE</sequence>
<dbReference type="Proteomes" id="UP000185924">
    <property type="component" value="Unassembled WGS sequence"/>
</dbReference>
<evidence type="ECO:0000259" key="1">
    <source>
        <dbReference type="Pfam" id="PF13568"/>
    </source>
</evidence>
<evidence type="ECO:0000313" key="3">
    <source>
        <dbReference type="Proteomes" id="UP000185924"/>
    </source>
</evidence>
<name>A0A1N6T862_9BACT</name>
<reference evidence="3" key="1">
    <citation type="submission" date="2017-01" db="EMBL/GenBank/DDBJ databases">
        <authorList>
            <person name="Varghese N."/>
            <person name="Submissions S."/>
        </authorList>
    </citation>
    <scope>NUCLEOTIDE SEQUENCE [LARGE SCALE GENOMIC DNA]</scope>
    <source>
        <strain evidence="3">DM9</strain>
    </source>
</reference>
<dbReference type="Pfam" id="PF13568">
    <property type="entry name" value="OMP_b-brl_2"/>
    <property type="match status" value="1"/>
</dbReference>